<feature type="transmembrane region" description="Helical" evidence="1">
    <location>
        <begin position="94"/>
        <end position="121"/>
    </location>
</feature>
<accession>A0A085Z1A8</accession>
<protein>
    <recommendedName>
        <fullName evidence="2">Acyltransferase 3 domain-containing protein</fullName>
    </recommendedName>
</protein>
<gene>
    <name evidence="3" type="ORF">IX39_17695</name>
</gene>
<name>A0A085Z1A8_9FLAO</name>
<keyword evidence="1" id="KW-1133">Transmembrane helix</keyword>
<sequence length="306" mass="36231">MGRNLSIDVLKIILALFVVFLHMNFLKETHPMLSFLLVNGIFRMAVPVFLVITGFYFFHIDTGKKLQKWLFRTFLLYAIWMLIYFSYWKDNDQVWLTVIFGYHHLWYLIGTFFSGIILFLLRNQKAVLLFAFAFLLFGIGYIVQILGNAHYFKGEQDSVLNDYLIYRNFLFVCFPFLTIGFLINKMKISFEKYRYSYLLIVFSVLMIVAEAYFNYIMVSSESTDILFSLFFVSPILFLYCQKIYVKTQSKVLASLSTAIYVVHPFIMKSDFYKDMTSEYKILIFLLILIPVSLLLVLLNRKLKYLL</sequence>
<evidence type="ECO:0000313" key="4">
    <source>
        <dbReference type="Proteomes" id="UP000028713"/>
    </source>
</evidence>
<feature type="transmembrane region" description="Helical" evidence="1">
    <location>
        <begin position="69"/>
        <end position="88"/>
    </location>
</feature>
<dbReference type="InterPro" id="IPR002656">
    <property type="entry name" value="Acyl_transf_3_dom"/>
</dbReference>
<evidence type="ECO:0000259" key="2">
    <source>
        <dbReference type="Pfam" id="PF01757"/>
    </source>
</evidence>
<keyword evidence="1" id="KW-0812">Transmembrane</keyword>
<proteinExistence type="predicted"/>
<evidence type="ECO:0000256" key="1">
    <source>
        <dbReference type="SAM" id="Phobius"/>
    </source>
</evidence>
<evidence type="ECO:0000313" key="3">
    <source>
        <dbReference type="EMBL" id="KFE98221.1"/>
    </source>
</evidence>
<feature type="transmembrane region" description="Helical" evidence="1">
    <location>
        <begin position="251"/>
        <end position="267"/>
    </location>
</feature>
<dbReference type="Pfam" id="PF01757">
    <property type="entry name" value="Acyl_transf_3"/>
    <property type="match status" value="1"/>
</dbReference>
<feature type="transmembrane region" description="Helical" evidence="1">
    <location>
        <begin position="9"/>
        <end position="26"/>
    </location>
</feature>
<dbReference type="EMBL" id="JPRP01000003">
    <property type="protein sequence ID" value="KFE98221.1"/>
    <property type="molecule type" value="Genomic_DNA"/>
</dbReference>
<comment type="caution">
    <text evidence="3">The sequence shown here is derived from an EMBL/GenBank/DDBJ whole genome shotgun (WGS) entry which is preliminary data.</text>
</comment>
<keyword evidence="1" id="KW-0472">Membrane</keyword>
<dbReference type="eggNOG" id="COG1835">
    <property type="taxonomic scope" value="Bacteria"/>
</dbReference>
<feature type="transmembrane region" description="Helical" evidence="1">
    <location>
        <begin position="32"/>
        <end position="57"/>
    </location>
</feature>
<feature type="transmembrane region" description="Helical" evidence="1">
    <location>
        <begin position="128"/>
        <end position="152"/>
    </location>
</feature>
<dbReference type="GO" id="GO:0016747">
    <property type="term" value="F:acyltransferase activity, transferring groups other than amino-acyl groups"/>
    <property type="evidence" value="ECO:0007669"/>
    <property type="project" value="InterPro"/>
</dbReference>
<feature type="transmembrane region" description="Helical" evidence="1">
    <location>
        <begin position="195"/>
        <end position="213"/>
    </location>
</feature>
<feature type="transmembrane region" description="Helical" evidence="1">
    <location>
        <begin position="279"/>
        <end position="298"/>
    </location>
</feature>
<feature type="transmembrane region" description="Helical" evidence="1">
    <location>
        <begin position="225"/>
        <end position="244"/>
    </location>
</feature>
<organism evidence="3 4">
    <name type="scientific">Chryseobacterium formosense</name>
    <dbReference type="NCBI Taxonomy" id="236814"/>
    <lineage>
        <taxon>Bacteria</taxon>
        <taxon>Pseudomonadati</taxon>
        <taxon>Bacteroidota</taxon>
        <taxon>Flavobacteriia</taxon>
        <taxon>Flavobacteriales</taxon>
        <taxon>Weeksellaceae</taxon>
        <taxon>Chryseobacterium group</taxon>
        <taxon>Chryseobacterium</taxon>
    </lineage>
</organism>
<dbReference type="OrthoDB" id="265992at2"/>
<reference evidence="3 4" key="1">
    <citation type="submission" date="2014-07" db="EMBL/GenBank/DDBJ databases">
        <title>Genome of Chryseobacterium formosense LMG 24722.</title>
        <authorList>
            <person name="Pipes S.E."/>
            <person name="Stropko S.J."/>
            <person name="Newman J.D."/>
        </authorList>
    </citation>
    <scope>NUCLEOTIDE SEQUENCE [LARGE SCALE GENOMIC DNA]</scope>
    <source>
        <strain evidence="3 4">LMG 24722</strain>
    </source>
</reference>
<dbReference type="STRING" id="236814.IX39_17695"/>
<feature type="transmembrane region" description="Helical" evidence="1">
    <location>
        <begin position="164"/>
        <end position="183"/>
    </location>
</feature>
<keyword evidence="4" id="KW-1185">Reference proteome</keyword>
<dbReference type="RefSeq" id="WP_034678788.1">
    <property type="nucleotide sequence ID" value="NZ_FPAP01000003.1"/>
</dbReference>
<feature type="domain" description="Acyltransferase 3" evidence="2">
    <location>
        <begin position="5"/>
        <end position="295"/>
    </location>
</feature>
<dbReference type="Proteomes" id="UP000028713">
    <property type="component" value="Unassembled WGS sequence"/>
</dbReference>
<dbReference type="AlphaFoldDB" id="A0A085Z1A8"/>